<feature type="signal peptide" evidence="2">
    <location>
        <begin position="1"/>
        <end position="22"/>
    </location>
</feature>
<dbReference type="Proteomes" id="UP001629113">
    <property type="component" value="Unassembled WGS sequence"/>
</dbReference>
<sequence length="84" mass="9558">MNRVAKLIALINLQLTVHFISHQELISSYIATPENQNFADAEERICAKRTQPCDAHASMMRGHPRMQATTCEPTNEIPEPWSPR</sequence>
<keyword evidence="4" id="KW-1185">Reference proteome</keyword>
<reference evidence="3 4" key="1">
    <citation type="submission" date="2024-06" db="EMBL/GenBank/DDBJ databases">
        <title>Complete genome of Phlyctema vagabunda strain 19-DSS-EL-015.</title>
        <authorList>
            <person name="Fiorenzani C."/>
        </authorList>
    </citation>
    <scope>NUCLEOTIDE SEQUENCE [LARGE SCALE GENOMIC DNA]</scope>
    <source>
        <strain evidence="3 4">19-DSS-EL-015</strain>
    </source>
</reference>
<keyword evidence="2" id="KW-0732">Signal</keyword>
<comment type="caution">
    <text evidence="3">The sequence shown here is derived from an EMBL/GenBank/DDBJ whole genome shotgun (WGS) entry which is preliminary data.</text>
</comment>
<evidence type="ECO:0000256" key="1">
    <source>
        <dbReference type="SAM" id="MobiDB-lite"/>
    </source>
</evidence>
<evidence type="ECO:0000256" key="2">
    <source>
        <dbReference type="SAM" id="SignalP"/>
    </source>
</evidence>
<name>A0ABR4PCL1_9HELO</name>
<feature type="chain" id="PRO_5046815260" description="Secreted protein" evidence="2">
    <location>
        <begin position="23"/>
        <end position="84"/>
    </location>
</feature>
<evidence type="ECO:0000313" key="4">
    <source>
        <dbReference type="Proteomes" id="UP001629113"/>
    </source>
</evidence>
<proteinExistence type="predicted"/>
<evidence type="ECO:0000313" key="3">
    <source>
        <dbReference type="EMBL" id="KAL3421059.1"/>
    </source>
</evidence>
<protein>
    <recommendedName>
        <fullName evidence="5">Secreted protein</fullName>
    </recommendedName>
</protein>
<feature type="region of interest" description="Disordered" evidence="1">
    <location>
        <begin position="57"/>
        <end position="84"/>
    </location>
</feature>
<gene>
    <name evidence="3" type="ORF">PVAG01_07504</name>
</gene>
<accession>A0ABR4PCL1</accession>
<evidence type="ECO:0008006" key="5">
    <source>
        <dbReference type="Google" id="ProtNLM"/>
    </source>
</evidence>
<dbReference type="EMBL" id="JBFCZG010000006">
    <property type="protein sequence ID" value="KAL3421059.1"/>
    <property type="molecule type" value="Genomic_DNA"/>
</dbReference>
<organism evidence="3 4">
    <name type="scientific">Phlyctema vagabunda</name>
    <dbReference type="NCBI Taxonomy" id="108571"/>
    <lineage>
        <taxon>Eukaryota</taxon>
        <taxon>Fungi</taxon>
        <taxon>Dikarya</taxon>
        <taxon>Ascomycota</taxon>
        <taxon>Pezizomycotina</taxon>
        <taxon>Leotiomycetes</taxon>
        <taxon>Helotiales</taxon>
        <taxon>Dermateaceae</taxon>
        <taxon>Phlyctema</taxon>
    </lineage>
</organism>